<sequence>MKTPLIAALLVAVSAAFTTPAFAGVETSPSGAAVTRAQVRAELAELQKAGFQPGRANDPHYPDDLQAALTRIHANDAADGDTSAAGYGGNADAATQAGHRNVIRSAERSIYFGH</sequence>
<dbReference type="OrthoDB" id="9100837at2"/>
<evidence type="ECO:0000256" key="2">
    <source>
        <dbReference type="SAM" id="SignalP"/>
    </source>
</evidence>
<evidence type="ECO:0000313" key="4">
    <source>
        <dbReference type="Proteomes" id="UP000064029"/>
    </source>
</evidence>
<organism evidence="3 4">
    <name type="scientific">Burkholderia ubonensis</name>
    <dbReference type="NCBI Taxonomy" id="101571"/>
    <lineage>
        <taxon>Bacteria</taxon>
        <taxon>Pseudomonadati</taxon>
        <taxon>Pseudomonadota</taxon>
        <taxon>Betaproteobacteria</taxon>
        <taxon>Burkholderiales</taxon>
        <taxon>Burkholderiaceae</taxon>
        <taxon>Burkholderia</taxon>
        <taxon>Burkholderia cepacia complex</taxon>
    </lineage>
</organism>
<dbReference type="AlphaFoldDB" id="A0A118HPE7"/>
<dbReference type="Proteomes" id="UP000064029">
    <property type="component" value="Unassembled WGS sequence"/>
</dbReference>
<proteinExistence type="predicted"/>
<feature type="region of interest" description="Disordered" evidence="1">
    <location>
        <begin position="79"/>
        <end position="99"/>
    </location>
</feature>
<evidence type="ECO:0008006" key="5">
    <source>
        <dbReference type="Google" id="ProtNLM"/>
    </source>
</evidence>
<accession>A0A118HPE7</accession>
<reference evidence="3 4" key="1">
    <citation type="submission" date="2015-11" db="EMBL/GenBank/DDBJ databases">
        <title>Expanding the genomic diversity of Burkholderia species for the development of highly accurate diagnostics.</title>
        <authorList>
            <person name="Sahl J."/>
            <person name="Keim P."/>
            <person name="Wagner D."/>
        </authorList>
    </citation>
    <scope>NUCLEOTIDE SEQUENCE [LARGE SCALE GENOMIC DNA]</scope>
    <source>
        <strain evidence="3 4">MSMB2036</strain>
    </source>
</reference>
<comment type="caution">
    <text evidence="3">The sequence shown here is derived from an EMBL/GenBank/DDBJ whole genome shotgun (WGS) entry which is preliminary data.</text>
</comment>
<gene>
    <name evidence="3" type="ORF">WJ33_32370</name>
</gene>
<dbReference type="EMBL" id="LOXM01000207">
    <property type="protein sequence ID" value="KVG60616.1"/>
    <property type="molecule type" value="Genomic_DNA"/>
</dbReference>
<keyword evidence="2" id="KW-0732">Signal</keyword>
<evidence type="ECO:0000313" key="3">
    <source>
        <dbReference type="EMBL" id="KVG60616.1"/>
    </source>
</evidence>
<feature type="chain" id="PRO_5007159195" description="DUF4148 domain-containing protein" evidence="2">
    <location>
        <begin position="24"/>
        <end position="114"/>
    </location>
</feature>
<name>A0A118HPE7_9BURK</name>
<dbReference type="Pfam" id="PF13663">
    <property type="entry name" value="DUF4148"/>
    <property type="match status" value="1"/>
</dbReference>
<dbReference type="RefSeq" id="WP_059755817.1">
    <property type="nucleotide sequence ID" value="NZ_CP013414.1"/>
</dbReference>
<evidence type="ECO:0000256" key="1">
    <source>
        <dbReference type="SAM" id="MobiDB-lite"/>
    </source>
</evidence>
<feature type="signal peptide" evidence="2">
    <location>
        <begin position="1"/>
        <end position="23"/>
    </location>
</feature>
<dbReference type="InterPro" id="IPR025421">
    <property type="entry name" value="DUF4148"/>
</dbReference>
<protein>
    <recommendedName>
        <fullName evidence="5">DUF4148 domain-containing protein</fullName>
    </recommendedName>
</protein>